<gene>
    <name evidence="2" type="ORF">Aconfl_21480</name>
</gene>
<protein>
    <recommendedName>
        <fullName evidence="4">DUF2911 domain-containing protein</fullName>
    </recommendedName>
</protein>
<feature type="region of interest" description="Disordered" evidence="1">
    <location>
        <begin position="60"/>
        <end position="86"/>
    </location>
</feature>
<accession>A0ABQ6PQH9</accession>
<feature type="compositionally biased region" description="Acidic residues" evidence="1">
    <location>
        <begin position="62"/>
        <end position="75"/>
    </location>
</feature>
<evidence type="ECO:0000313" key="3">
    <source>
        <dbReference type="Proteomes" id="UP001338309"/>
    </source>
</evidence>
<sequence>MTSSFKIEIIPDCGEIFNAEVKVWYRVLKQLIYNPMKKLILAVSALLAVNLVSCQPPKTETLDESVETAEAETASEDERPSPTEVKEGAIGGKAIRVTYGSPAVKGRTIWGDLVPYNVVWRTGANEATYLDLAQPMTVEGKSVPAGKYSLFTIPKESGKWTVILNSDWDLEHGHFQYDEKNDVMRVEVSPVWEETSVERLSIEIESPGLVLRWEKVKLPITIQ</sequence>
<keyword evidence="3" id="KW-1185">Reference proteome</keyword>
<dbReference type="Proteomes" id="UP001338309">
    <property type="component" value="Unassembled WGS sequence"/>
</dbReference>
<feature type="compositionally biased region" description="Basic and acidic residues" evidence="1">
    <location>
        <begin position="76"/>
        <end position="86"/>
    </location>
</feature>
<reference evidence="2 3" key="1">
    <citation type="submission" date="2023-08" db="EMBL/GenBank/DDBJ databases">
        <title>Draft genome sequence of Algoriphagus confluentis.</title>
        <authorList>
            <person name="Takatani N."/>
            <person name="Hosokawa M."/>
            <person name="Sawabe T."/>
        </authorList>
    </citation>
    <scope>NUCLEOTIDE SEQUENCE [LARGE SCALE GENOMIC DNA]</scope>
    <source>
        <strain evidence="2 3">NBRC 111222</strain>
    </source>
</reference>
<dbReference type="EMBL" id="BTPD01000006">
    <property type="protein sequence ID" value="GMQ29505.1"/>
    <property type="molecule type" value="Genomic_DNA"/>
</dbReference>
<evidence type="ECO:0000313" key="2">
    <source>
        <dbReference type="EMBL" id="GMQ29505.1"/>
    </source>
</evidence>
<name>A0ABQ6PQH9_9BACT</name>
<evidence type="ECO:0008006" key="4">
    <source>
        <dbReference type="Google" id="ProtNLM"/>
    </source>
</evidence>
<evidence type="ECO:0000256" key="1">
    <source>
        <dbReference type="SAM" id="MobiDB-lite"/>
    </source>
</evidence>
<organism evidence="2 3">
    <name type="scientific">Algoriphagus confluentis</name>
    <dbReference type="NCBI Taxonomy" id="1697556"/>
    <lineage>
        <taxon>Bacteria</taxon>
        <taxon>Pseudomonadati</taxon>
        <taxon>Bacteroidota</taxon>
        <taxon>Cytophagia</taxon>
        <taxon>Cytophagales</taxon>
        <taxon>Cyclobacteriaceae</taxon>
        <taxon>Algoriphagus</taxon>
    </lineage>
</organism>
<dbReference type="Pfam" id="PF11138">
    <property type="entry name" value="DUF2911"/>
    <property type="match status" value="1"/>
</dbReference>
<dbReference type="InterPro" id="IPR021314">
    <property type="entry name" value="DUF2911"/>
</dbReference>
<proteinExistence type="predicted"/>
<comment type="caution">
    <text evidence="2">The sequence shown here is derived from an EMBL/GenBank/DDBJ whole genome shotgun (WGS) entry which is preliminary data.</text>
</comment>